<dbReference type="KEGG" id="emo:DM558_02455"/>
<organism evidence="1 2">
    <name type="scientific">Entomomonas moraniae</name>
    <dbReference type="NCBI Taxonomy" id="2213226"/>
    <lineage>
        <taxon>Bacteria</taxon>
        <taxon>Pseudomonadati</taxon>
        <taxon>Pseudomonadota</taxon>
        <taxon>Gammaproteobacteria</taxon>
        <taxon>Pseudomonadales</taxon>
        <taxon>Pseudomonadaceae</taxon>
        <taxon>Entomomonas</taxon>
    </lineage>
</organism>
<name>A0A3S9XB84_9GAMM</name>
<proteinExistence type="predicted"/>
<evidence type="ECO:0000313" key="1">
    <source>
        <dbReference type="EMBL" id="AZS49709.1"/>
    </source>
</evidence>
<accession>A0A3S9XB84</accession>
<dbReference type="EMBL" id="CP029822">
    <property type="protein sequence ID" value="AZS49709.1"/>
    <property type="molecule type" value="Genomic_DNA"/>
</dbReference>
<dbReference type="Pfam" id="PF02288">
    <property type="entry name" value="Dehydratase_MU"/>
    <property type="match status" value="1"/>
</dbReference>
<evidence type="ECO:0000313" key="2">
    <source>
        <dbReference type="Proteomes" id="UP000273143"/>
    </source>
</evidence>
<keyword evidence="2" id="KW-1185">Reference proteome</keyword>
<sequence length="119" mass="13496">MSELHKPQIEVYWSNLLVTLELLDYVLQGIEEEGVPYHTVQQELPSDATQLSAKAALESSLEVGIGWDNQGNLALHHRRLPDNESLFRADWPHTPESLRLFGSHAARLVKGLPFKFQQP</sequence>
<dbReference type="SUPFAM" id="SSF52968">
    <property type="entry name" value="B12-dependent dehydatase associated subunit"/>
    <property type="match status" value="1"/>
</dbReference>
<dbReference type="InterPro" id="IPR003208">
    <property type="entry name" value="Dehydtase/Dehydtase_re"/>
</dbReference>
<dbReference type="InterPro" id="IPR010254">
    <property type="entry name" value="B12-dep_deHydtase_bsu"/>
</dbReference>
<gene>
    <name evidence="1" type="ORF">DM558_02455</name>
</gene>
<protein>
    <submittedName>
        <fullName evidence="1">Glycerol dehydratase</fullName>
    </submittedName>
</protein>
<dbReference type="RefSeq" id="WP_127161890.1">
    <property type="nucleotide sequence ID" value="NZ_CP029822.1"/>
</dbReference>
<dbReference type="Proteomes" id="UP000273143">
    <property type="component" value="Chromosome"/>
</dbReference>
<reference evidence="2" key="1">
    <citation type="submission" date="2018-06" db="EMBL/GenBank/DDBJ databases">
        <title>Complete genome of Pseudomonas insecticola strain QZS01.</title>
        <authorList>
            <person name="Wang J."/>
            <person name="Su Q."/>
        </authorList>
    </citation>
    <scope>NUCLEOTIDE SEQUENCE [LARGE SCALE GENOMIC DNA]</scope>
    <source>
        <strain evidence="2">QZS01</strain>
    </source>
</reference>
<dbReference type="AlphaFoldDB" id="A0A3S9XB84"/>
<dbReference type="Gene3D" id="3.40.50.10150">
    <property type="entry name" value="B12-dependent dehydatase associated subunit"/>
    <property type="match status" value="1"/>
</dbReference>